<dbReference type="AlphaFoldDB" id="A0A8X6RYE9"/>
<comment type="caution">
    <text evidence="1">The sequence shown here is derived from an EMBL/GenBank/DDBJ whole genome shotgun (WGS) entry which is preliminary data.</text>
</comment>
<evidence type="ECO:0000313" key="2">
    <source>
        <dbReference type="Proteomes" id="UP000887159"/>
    </source>
</evidence>
<gene>
    <name evidence="1" type="ORF">TNCV_5076821</name>
</gene>
<dbReference type="Proteomes" id="UP000887159">
    <property type="component" value="Unassembled WGS sequence"/>
</dbReference>
<keyword evidence="2" id="KW-1185">Reference proteome</keyword>
<dbReference type="EMBL" id="BMAU01021225">
    <property type="protein sequence ID" value="GFY01215.1"/>
    <property type="molecule type" value="Genomic_DNA"/>
</dbReference>
<reference evidence="1" key="1">
    <citation type="submission" date="2020-08" db="EMBL/GenBank/DDBJ databases">
        <title>Multicomponent nature underlies the extraordinary mechanical properties of spider dragline silk.</title>
        <authorList>
            <person name="Kono N."/>
            <person name="Nakamura H."/>
            <person name="Mori M."/>
            <person name="Yoshida Y."/>
            <person name="Ohtoshi R."/>
            <person name="Malay A.D."/>
            <person name="Moran D.A.P."/>
            <person name="Tomita M."/>
            <person name="Numata K."/>
            <person name="Arakawa K."/>
        </authorList>
    </citation>
    <scope>NUCLEOTIDE SEQUENCE</scope>
</reference>
<name>A0A8X6RYE9_TRICX</name>
<accession>A0A8X6RYE9</accession>
<protein>
    <submittedName>
        <fullName evidence="1">Uncharacterized protein</fullName>
    </submittedName>
</protein>
<evidence type="ECO:0000313" key="1">
    <source>
        <dbReference type="EMBL" id="GFY01215.1"/>
    </source>
</evidence>
<organism evidence="1 2">
    <name type="scientific">Trichonephila clavipes</name>
    <name type="common">Golden silk orbweaver</name>
    <name type="synonym">Nephila clavipes</name>
    <dbReference type="NCBI Taxonomy" id="2585209"/>
    <lineage>
        <taxon>Eukaryota</taxon>
        <taxon>Metazoa</taxon>
        <taxon>Ecdysozoa</taxon>
        <taxon>Arthropoda</taxon>
        <taxon>Chelicerata</taxon>
        <taxon>Arachnida</taxon>
        <taxon>Araneae</taxon>
        <taxon>Araneomorphae</taxon>
        <taxon>Entelegynae</taxon>
        <taxon>Araneoidea</taxon>
        <taxon>Nephilidae</taxon>
        <taxon>Trichonephila</taxon>
    </lineage>
</organism>
<sequence>MERRKKRRENSRTLSIVCAVVKNSFRDINVLYRFAYHATISSETDRWNGLTVSMIEKSRLPPNFFLQTKKRHRQSKIESNCDFSGTGRGSVVRRVDVRSRTRPFVFAICVRVVDKVGKESPLFNCCHECFIGAVADRIAAVQSLSL</sequence>
<proteinExistence type="predicted"/>